<proteinExistence type="predicted"/>
<gene>
    <name evidence="1" type="ORF">NCTC7307_03500</name>
</gene>
<evidence type="ECO:0000313" key="2">
    <source>
        <dbReference type="Proteomes" id="UP000248731"/>
    </source>
</evidence>
<accession>A0A2X4TZF2</accession>
<reference evidence="1 2" key="1">
    <citation type="submission" date="2018-06" db="EMBL/GenBank/DDBJ databases">
        <authorList>
            <consortium name="Pathogen Informatics"/>
            <person name="Doyle S."/>
        </authorList>
    </citation>
    <scope>NUCLEOTIDE SEQUENCE [LARGE SCALE GENOMIC DNA]</scope>
    <source>
        <strain evidence="1 2">NCTC7307</strain>
    </source>
</reference>
<name>A0A2X4TZF2_SALER</name>
<dbReference type="AlphaFoldDB" id="A0A2X4TZF2"/>
<keyword evidence="2" id="KW-1185">Reference proteome</keyword>
<sequence>MFKSIHNNGSSNIVFDMVKKDVIGCMDDVAEYREKIKTII</sequence>
<evidence type="ECO:0000313" key="1">
    <source>
        <dbReference type="EMBL" id="SQI25780.1"/>
    </source>
</evidence>
<dbReference type="EMBL" id="LS483466">
    <property type="protein sequence ID" value="SQI25780.1"/>
    <property type="molecule type" value="Genomic_DNA"/>
</dbReference>
<protein>
    <submittedName>
        <fullName evidence="1">Uncharacterized protein</fullName>
    </submittedName>
</protein>
<organism evidence="1 2">
    <name type="scientific">Salmonella enterica subsp. arizonae</name>
    <dbReference type="NCBI Taxonomy" id="59203"/>
    <lineage>
        <taxon>Bacteria</taxon>
        <taxon>Pseudomonadati</taxon>
        <taxon>Pseudomonadota</taxon>
        <taxon>Gammaproteobacteria</taxon>
        <taxon>Enterobacterales</taxon>
        <taxon>Enterobacteriaceae</taxon>
        <taxon>Salmonella</taxon>
    </lineage>
</organism>
<dbReference type="Proteomes" id="UP000248731">
    <property type="component" value="Chromosome 1"/>
</dbReference>